<dbReference type="AlphaFoldDB" id="A0A381UM60"/>
<gene>
    <name evidence="3" type="ORF">METZ01_LOCUS81281</name>
</gene>
<dbReference type="SUPFAM" id="SSF56349">
    <property type="entry name" value="DNA breaking-rejoining enzymes"/>
    <property type="match status" value="1"/>
</dbReference>
<accession>A0A381UM60</accession>
<dbReference type="InterPro" id="IPR050090">
    <property type="entry name" value="Tyrosine_recombinase_XerCD"/>
</dbReference>
<feature type="domain" description="Tyr recombinase" evidence="2">
    <location>
        <begin position="1"/>
        <end position="87"/>
    </location>
</feature>
<proteinExistence type="predicted"/>
<sequence length="96" mass="10357">MAVIWNDFETGTAIGPNLMTRAFKKVVTTSGVPKLTIHGLRHTHATILLEQGVNPKVVSERLGHASVATTMDIYSHVLPEMQEKVALAIDAALAPQ</sequence>
<dbReference type="CDD" id="cd01189">
    <property type="entry name" value="INT_ICEBs1_C_like"/>
    <property type="match status" value="1"/>
</dbReference>
<dbReference type="InterPro" id="IPR002104">
    <property type="entry name" value="Integrase_catalytic"/>
</dbReference>
<dbReference type="InterPro" id="IPR013762">
    <property type="entry name" value="Integrase-like_cat_sf"/>
</dbReference>
<evidence type="ECO:0000259" key="2">
    <source>
        <dbReference type="PROSITE" id="PS51898"/>
    </source>
</evidence>
<dbReference type="GO" id="GO:0003677">
    <property type="term" value="F:DNA binding"/>
    <property type="evidence" value="ECO:0007669"/>
    <property type="project" value="InterPro"/>
</dbReference>
<dbReference type="GO" id="GO:0006310">
    <property type="term" value="P:DNA recombination"/>
    <property type="evidence" value="ECO:0007669"/>
    <property type="project" value="UniProtKB-KW"/>
</dbReference>
<dbReference type="PANTHER" id="PTHR30349:SF64">
    <property type="entry name" value="PROPHAGE INTEGRASE INTD-RELATED"/>
    <property type="match status" value="1"/>
</dbReference>
<dbReference type="PROSITE" id="PS51898">
    <property type="entry name" value="TYR_RECOMBINASE"/>
    <property type="match status" value="1"/>
</dbReference>
<reference evidence="3" key="1">
    <citation type="submission" date="2018-05" db="EMBL/GenBank/DDBJ databases">
        <authorList>
            <person name="Lanie J.A."/>
            <person name="Ng W.-L."/>
            <person name="Kazmierczak K.M."/>
            <person name="Andrzejewski T.M."/>
            <person name="Davidsen T.M."/>
            <person name="Wayne K.J."/>
            <person name="Tettelin H."/>
            <person name="Glass J.I."/>
            <person name="Rusch D."/>
            <person name="Podicherti R."/>
            <person name="Tsui H.-C.T."/>
            <person name="Winkler M.E."/>
        </authorList>
    </citation>
    <scope>NUCLEOTIDE SEQUENCE</scope>
</reference>
<dbReference type="EMBL" id="UINC01006583">
    <property type="protein sequence ID" value="SVA28427.1"/>
    <property type="molecule type" value="Genomic_DNA"/>
</dbReference>
<dbReference type="Pfam" id="PF00589">
    <property type="entry name" value="Phage_integrase"/>
    <property type="match status" value="1"/>
</dbReference>
<dbReference type="Gene3D" id="1.10.443.10">
    <property type="entry name" value="Intergrase catalytic core"/>
    <property type="match status" value="1"/>
</dbReference>
<name>A0A381UM60_9ZZZZ</name>
<dbReference type="PANTHER" id="PTHR30349">
    <property type="entry name" value="PHAGE INTEGRASE-RELATED"/>
    <property type="match status" value="1"/>
</dbReference>
<dbReference type="GO" id="GO:0015074">
    <property type="term" value="P:DNA integration"/>
    <property type="evidence" value="ECO:0007669"/>
    <property type="project" value="InterPro"/>
</dbReference>
<protein>
    <recommendedName>
        <fullName evidence="2">Tyr recombinase domain-containing protein</fullName>
    </recommendedName>
</protein>
<organism evidence="3">
    <name type="scientific">marine metagenome</name>
    <dbReference type="NCBI Taxonomy" id="408172"/>
    <lineage>
        <taxon>unclassified sequences</taxon>
        <taxon>metagenomes</taxon>
        <taxon>ecological metagenomes</taxon>
    </lineage>
</organism>
<dbReference type="InterPro" id="IPR011010">
    <property type="entry name" value="DNA_brk_join_enz"/>
</dbReference>
<evidence type="ECO:0000313" key="3">
    <source>
        <dbReference type="EMBL" id="SVA28427.1"/>
    </source>
</evidence>
<keyword evidence="1" id="KW-0233">DNA recombination</keyword>
<evidence type="ECO:0000256" key="1">
    <source>
        <dbReference type="ARBA" id="ARBA00023172"/>
    </source>
</evidence>